<sequence length="185" mass="19275">MSWSETSRAGRLAFVAAAFLALSGCTAGPLYGDRQADLLEPGKATPASVRGHVTVAPVNSRAEQIVRNRLIFLLNGGGKPLEPLYEVRLTAAGSEGGVSIESNGGVPTASVYTLSTSYQLVRLSDASVIDTGSRTISIPYDIPSAGGRSQRFAAQRGAIDAREQAGEQAAAQVELAVMSAIRRKG</sequence>
<dbReference type="EMBL" id="FUXL01000019">
    <property type="protein sequence ID" value="SKA35489.1"/>
    <property type="molecule type" value="Genomic_DNA"/>
</dbReference>
<dbReference type="RefSeq" id="WP_078710123.1">
    <property type="nucleotide sequence ID" value="NZ_FUXL01000019.1"/>
</dbReference>
<dbReference type="AlphaFoldDB" id="A0A1T4T5A2"/>
<reference evidence="2" key="1">
    <citation type="submission" date="2017-02" db="EMBL/GenBank/DDBJ databases">
        <authorList>
            <person name="Varghese N."/>
            <person name="Submissions S."/>
        </authorList>
    </citation>
    <scope>NUCLEOTIDE SEQUENCE [LARGE SCALE GENOMIC DNA]</scope>
    <source>
        <strain evidence="2">USBA 369</strain>
    </source>
</reference>
<accession>A0A1T4T5A2</accession>
<evidence type="ECO:0000313" key="1">
    <source>
        <dbReference type="EMBL" id="SKA35489.1"/>
    </source>
</evidence>
<gene>
    <name evidence="1" type="ORF">SAMN05428963_11939</name>
</gene>
<dbReference type="Proteomes" id="UP000190135">
    <property type="component" value="Unassembled WGS sequence"/>
</dbReference>
<proteinExistence type="predicted"/>
<evidence type="ECO:0000313" key="2">
    <source>
        <dbReference type="Proteomes" id="UP000190135"/>
    </source>
</evidence>
<evidence type="ECO:0008006" key="3">
    <source>
        <dbReference type="Google" id="ProtNLM"/>
    </source>
</evidence>
<dbReference type="Gene3D" id="3.30.160.150">
    <property type="entry name" value="Lipoprotein like domain"/>
    <property type="match status" value="1"/>
</dbReference>
<dbReference type="STRING" id="1365950.SAMN05428963_11939"/>
<dbReference type="OrthoDB" id="7678210at2"/>
<protein>
    <recommendedName>
        <fullName evidence="3">LPS-assembly lipoprotein</fullName>
    </recommendedName>
</protein>
<keyword evidence="2" id="KW-1185">Reference proteome</keyword>
<organism evidence="1 2">
    <name type="scientific">Consotaella salsifontis</name>
    <dbReference type="NCBI Taxonomy" id="1365950"/>
    <lineage>
        <taxon>Bacteria</taxon>
        <taxon>Pseudomonadati</taxon>
        <taxon>Pseudomonadota</taxon>
        <taxon>Alphaproteobacteria</taxon>
        <taxon>Hyphomicrobiales</taxon>
        <taxon>Aurantimonadaceae</taxon>
        <taxon>Consotaella</taxon>
    </lineage>
</organism>
<name>A0A1T4T5A2_9HYPH</name>